<dbReference type="Proteomes" id="UP000450012">
    <property type="component" value="Unassembled WGS sequence"/>
</dbReference>
<name>A0A7X4GLM1_9BURK</name>
<sequence>MKYAIIGSGAIGTAIARQFARQGLEVQVANTRGPASLAALANELGSAIVPAELKEALAADIVFLAVPFDAVAAALKDAPAWNNRIIVDTTNAIDFKDFSPADLGGRPSSDIVAEAAPGARLVKSFNTMFANVLARKPDDAKGRRVLFLSGNDKDANKTLADLIERFGYAPIDLGSIAAGGLLQQFGGPLTTHSLVQQRQGGASLPEMDVIDA</sequence>
<dbReference type="PANTHER" id="PTHR14239:SF10">
    <property type="entry name" value="REDUCTASE"/>
    <property type="match status" value="1"/>
</dbReference>
<dbReference type="SUPFAM" id="SSF51735">
    <property type="entry name" value="NAD(P)-binding Rossmann-fold domains"/>
    <property type="match status" value="1"/>
</dbReference>
<dbReference type="RefSeq" id="WP_161012292.1">
    <property type="nucleotide sequence ID" value="NZ_WWCK01000001.1"/>
</dbReference>
<dbReference type="InterPro" id="IPR051267">
    <property type="entry name" value="STEAP_metalloreductase"/>
</dbReference>
<dbReference type="InterPro" id="IPR036291">
    <property type="entry name" value="NAD(P)-bd_dom_sf"/>
</dbReference>
<proteinExistence type="predicted"/>
<organism evidence="3 4">
    <name type="scientific">Duganella rivi</name>
    <dbReference type="NCBI Taxonomy" id="2666083"/>
    <lineage>
        <taxon>Bacteria</taxon>
        <taxon>Pseudomonadati</taxon>
        <taxon>Pseudomonadota</taxon>
        <taxon>Betaproteobacteria</taxon>
        <taxon>Burkholderiales</taxon>
        <taxon>Oxalobacteraceae</taxon>
        <taxon>Telluria group</taxon>
        <taxon>Duganella</taxon>
    </lineage>
</organism>
<dbReference type="Pfam" id="PF03807">
    <property type="entry name" value="F420_oxidored"/>
    <property type="match status" value="1"/>
</dbReference>
<evidence type="ECO:0000313" key="3">
    <source>
        <dbReference type="EMBL" id="MYM65711.1"/>
    </source>
</evidence>
<gene>
    <name evidence="3" type="ORF">GTP45_02540</name>
</gene>
<evidence type="ECO:0000313" key="4">
    <source>
        <dbReference type="Proteomes" id="UP000450012"/>
    </source>
</evidence>
<dbReference type="Gene3D" id="3.40.50.720">
    <property type="entry name" value="NAD(P)-binding Rossmann-like Domain"/>
    <property type="match status" value="1"/>
</dbReference>
<dbReference type="GO" id="GO:0016491">
    <property type="term" value="F:oxidoreductase activity"/>
    <property type="evidence" value="ECO:0007669"/>
    <property type="project" value="UniProtKB-KW"/>
</dbReference>
<dbReference type="InterPro" id="IPR028939">
    <property type="entry name" value="P5C_Rdtase_cat_N"/>
</dbReference>
<evidence type="ECO:0000256" key="1">
    <source>
        <dbReference type="ARBA" id="ARBA00023002"/>
    </source>
</evidence>
<comment type="caution">
    <text evidence="3">The sequence shown here is derived from an EMBL/GenBank/DDBJ whole genome shotgun (WGS) entry which is preliminary data.</text>
</comment>
<accession>A0A7X4GLM1</accession>
<reference evidence="3 4" key="1">
    <citation type="submission" date="2019-12" db="EMBL/GenBank/DDBJ databases">
        <title>Novel species isolated from a subtropical stream in China.</title>
        <authorList>
            <person name="Lu H."/>
        </authorList>
    </citation>
    <scope>NUCLEOTIDE SEQUENCE [LARGE SCALE GENOMIC DNA]</scope>
    <source>
        <strain evidence="3 4">FT55W</strain>
    </source>
</reference>
<evidence type="ECO:0000259" key="2">
    <source>
        <dbReference type="Pfam" id="PF03807"/>
    </source>
</evidence>
<dbReference type="PANTHER" id="PTHR14239">
    <property type="entry name" value="DUDULIN-RELATED"/>
    <property type="match status" value="1"/>
</dbReference>
<protein>
    <submittedName>
        <fullName evidence="3">NAD(P)-binding domain-containing protein</fullName>
    </submittedName>
</protein>
<keyword evidence="1" id="KW-0560">Oxidoreductase</keyword>
<feature type="domain" description="Pyrroline-5-carboxylate reductase catalytic N-terminal" evidence="2">
    <location>
        <begin position="2"/>
        <end position="91"/>
    </location>
</feature>
<dbReference type="EMBL" id="WWCK01000001">
    <property type="protein sequence ID" value="MYM65711.1"/>
    <property type="molecule type" value="Genomic_DNA"/>
</dbReference>
<dbReference type="AlphaFoldDB" id="A0A7X4GLM1"/>
<keyword evidence="4" id="KW-1185">Reference proteome</keyword>